<dbReference type="Proteomes" id="UP000180057">
    <property type="component" value="Unassembled WGS sequence"/>
</dbReference>
<evidence type="ECO:0000313" key="2">
    <source>
        <dbReference type="EMBL" id="OIJ21867.1"/>
    </source>
</evidence>
<keyword evidence="3" id="KW-1185">Reference proteome</keyword>
<dbReference type="EMBL" id="MLQS01000001">
    <property type="protein sequence ID" value="OIJ21867.1"/>
    <property type="molecule type" value="Genomic_DNA"/>
</dbReference>
<dbReference type="GO" id="GO:0009094">
    <property type="term" value="P:L-phenylalanine biosynthetic process"/>
    <property type="evidence" value="ECO:0007669"/>
    <property type="project" value="UniProtKB-UniPathway"/>
</dbReference>
<organism evidence="2 3">
    <name type="scientific">Anaerobacillus alkalidiazotrophicus</name>
    <dbReference type="NCBI Taxonomy" id="472963"/>
    <lineage>
        <taxon>Bacteria</taxon>
        <taxon>Bacillati</taxon>
        <taxon>Bacillota</taxon>
        <taxon>Bacilli</taxon>
        <taxon>Bacillales</taxon>
        <taxon>Bacillaceae</taxon>
        <taxon>Anaerobacillus</taxon>
    </lineage>
</organism>
<comment type="caution">
    <text evidence="2">The sequence shown here is derived from an EMBL/GenBank/DDBJ whole genome shotgun (WGS) entry which is preliminary data.</text>
</comment>
<feature type="domain" description="Prephenate dehydratase" evidence="1">
    <location>
        <begin position="12"/>
        <end position="169"/>
    </location>
</feature>
<sequence length="187" mass="21017">MKIIEQFSHVNIATLGPTGTSSEAAARYLLSFLKKSQGGYTLFPSFEEASNDLVNGNSNILLVANAYERIDELYMSQDLKFLFSFVFETPLYGITKRRGEDLAKNRTLKIATHHAPLSLIPWFLKNIDRNYEIVLVNSTSEAAIKVQTGEVDLSLTTANAAQEYGLEFISPTRTILMLWSIFAPNWE</sequence>
<name>A0A1S2MDE6_9BACI</name>
<protein>
    <recommendedName>
        <fullName evidence="1">Prephenate dehydratase domain-containing protein</fullName>
    </recommendedName>
</protein>
<dbReference type="GO" id="GO:0004664">
    <property type="term" value="F:prephenate dehydratase activity"/>
    <property type="evidence" value="ECO:0007669"/>
    <property type="project" value="InterPro"/>
</dbReference>
<proteinExistence type="predicted"/>
<accession>A0A1S2MDE6</accession>
<dbReference type="InterPro" id="IPR001086">
    <property type="entry name" value="Preph_deHydtase"/>
</dbReference>
<evidence type="ECO:0000313" key="3">
    <source>
        <dbReference type="Proteomes" id="UP000180057"/>
    </source>
</evidence>
<dbReference type="AlphaFoldDB" id="A0A1S2MDE6"/>
<dbReference type="STRING" id="472963.BKP45_04010"/>
<gene>
    <name evidence="2" type="ORF">BKP45_04010</name>
</gene>
<dbReference type="RefSeq" id="WP_071388447.1">
    <property type="nucleotide sequence ID" value="NZ_MLQS01000001.1"/>
</dbReference>
<evidence type="ECO:0000259" key="1">
    <source>
        <dbReference type="Pfam" id="PF00800"/>
    </source>
</evidence>
<dbReference type="Pfam" id="PF00800">
    <property type="entry name" value="PDT"/>
    <property type="match status" value="1"/>
</dbReference>
<reference evidence="2 3" key="1">
    <citation type="submission" date="2016-10" db="EMBL/GenBank/DDBJ databases">
        <title>Draft genome sequences of four alkaliphilic bacteria belonging to the Anaerobacillus genus.</title>
        <authorList>
            <person name="Bassil N.M."/>
            <person name="Lloyd J.R."/>
        </authorList>
    </citation>
    <scope>NUCLEOTIDE SEQUENCE [LARGE SCALE GENOMIC DNA]</scope>
    <source>
        <strain evidence="2 3">DSM 22531</strain>
    </source>
</reference>
<dbReference type="UniPathway" id="UPA00121">
    <property type="reaction ID" value="UER00345"/>
</dbReference>
<dbReference type="OrthoDB" id="490158at2"/>
<dbReference type="SUPFAM" id="SSF53850">
    <property type="entry name" value="Periplasmic binding protein-like II"/>
    <property type="match status" value="1"/>
</dbReference>